<dbReference type="Pfam" id="PF04032">
    <property type="entry name" value="Rpr2"/>
    <property type="match status" value="1"/>
</dbReference>
<feature type="domain" description="BHLH" evidence="6">
    <location>
        <begin position="389"/>
        <end position="438"/>
    </location>
</feature>
<keyword evidence="2" id="KW-0805">Transcription regulation</keyword>
<reference evidence="7" key="2">
    <citation type="submission" date="2019-01" db="UniProtKB">
        <authorList>
            <consortium name="EnsemblPlants"/>
        </authorList>
    </citation>
    <scope>IDENTIFICATION</scope>
    <source>
        <strain evidence="7">cv. Heinz 1706</strain>
    </source>
</reference>
<evidence type="ECO:0000256" key="1">
    <source>
        <dbReference type="ARBA" id="ARBA00004123"/>
    </source>
</evidence>
<feature type="region of interest" description="Disordered" evidence="5">
    <location>
        <begin position="1"/>
        <end position="31"/>
    </location>
</feature>
<dbReference type="GO" id="GO:0005634">
    <property type="term" value="C:nucleus"/>
    <property type="evidence" value="ECO:0007669"/>
    <property type="project" value="UniProtKB-SubCell"/>
</dbReference>
<dbReference type="PROSITE" id="PS50888">
    <property type="entry name" value="BHLH"/>
    <property type="match status" value="1"/>
</dbReference>
<keyword evidence="4" id="KW-0539">Nucleus</keyword>
<dbReference type="InterPro" id="IPR011598">
    <property type="entry name" value="bHLH_dom"/>
</dbReference>
<dbReference type="OMA" id="IVETWAD"/>
<evidence type="ECO:0000256" key="2">
    <source>
        <dbReference type="ARBA" id="ARBA00023015"/>
    </source>
</evidence>
<feature type="compositionally biased region" description="Basic residues" evidence="5">
    <location>
        <begin position="300"/>
        <end position="310"/>
    </location>
</feature>
<dbReference type="FunCoup" id="A0A3Q7FXK2">
    <property type="interactions" value="306"/>
</dbReference>
<evidence type="ECO:0000313" key="7">
    <source>
        <dbReference type="EnsemblPlants" id="Solyc04g007420.3.1"/>
    </source>
</evidence>
<dbReference type="PANTHER" id="PTHR36072:SF4">
    <property type="entry name" value="BHLH DOMAIN-CONTAINING PROTEIN"/>
    <property type="match status" value="1"/>
</dbReference>
<dbReference type="Proteomes" id="UP000004994">
    <property type="component" value="Chromosome 4"/>
</dbReference>
<dbReference type="Gene3D" id="4.10.280.10">
    <property type="entry name" value="Helix-loop-helix DNA-binding domain"/>
    <property type="match status" value="1"/>
</dbReference>
<dbReference type="InterPro" id="IPR007175">
    <property type="entry name" value="Rpr2/Snm1/Rpp21"/>
</dbReference>
<feature type="region of interest" description="Disordered" evidence="5">
    <location>
        <begin position="157"/>
        <end position="180"/>
    </location>
</feature>
<protein>
    <recommendedName>
        <fullName evidence="6">BHLH domain-containing protein</fullName>
    </recommendedName>
</protein>
<feature type="region of interest" description="Disordered" evidence="5">
    <location>
        <begin position="375"/>
        <end position="400"/>
    </location>
</feature>
<dbReference type="InterPro" id="IPR036638">
    <property type="entry name" value="HLH_DNA-bd_sf"/>
</dbReference>
<feature type="region of interest" description="Disordered" evidence="5">
    <location>
        <begin position="276"/>
        <end position="340"/>
    </location>
</feature>
<dbReference type="EnsemblPlants" id="Solyc04g007420.3.1">
    <property type="protein sequence ID" value="Solyc04g007420.3.1"/>
    <property type="gene ID" value="Solyc04g007420.3"/>
</dbReference>
<evidence type="ECO:0000256" key="5">
    <source>
        <dbReference type="SAM" id="MobiDB-lite"/>
    </source>
</evidence>
<dbReference type="AlphaFoldDB" id="A0A3Q7FXK2"/>
<dbReference type="Pfam" id="PF00010">
    <property type="entry name" value="HLH"/>
    <property type="match status" value="1"/>
</dbReference>
<dbReference type="PANTHER" id="PTHR36072">
    <property type="entry name" value="OS01G0541600 PROTEIN"/>
    <property type="match status" value="1"/>
</dbReference>
<keyword evidence="3" id="KW-0804">Transcription</keyword>
<dbReference type="Gramene" id="Solyc04g007420.3.1">
    <property type="protein sequence ID" value="Solyc04g007420.3.1"/>
    <property type="gene ID" value="Solyc04g007420.3"/>
</dbReference>
<evidence type="ECO:0000313" key="8">
    <source>
        <dbReference type="Proteomes" id="UP000004994"/>
    </source>
</evidence>
<evidence type="ECO:0000256" key="4">
    <source>
        <dbReference type="ARBA" id="ARBA00023242"/>
    </source>
</evidence>
<accession>A0A3Q7FXK2</accession>
<comment type="subcellular location">
    <subcellularLocation>
        <location evidence="1">Nucleus</location>
    </subcellularLocation>
</comment>
<dbReference type="InParanoid" id="A0A3Q7FXK2"/>
<name>A0A3Q7FXK2_SOLLC</name>
<proteinExistence type="predicted"/>
<dbReference type="STRING" id="4081.A0A3Q7FXK2"/>
<dbReference type="GO" id="GO:0006396">
    <property type="term" value="P:RNA processing"/>
    <property type="evidence" value="ECO:0007669"/>
    <property type="project" value="InterPro"/>
</dbReference>
<organism evidence="7">
    <name type="scientific">Solanum lycopersicum</name>
    <name type="common">Tomato</name>
    <name type="synonym">Lycopersicon esculentum</name>
    <dbReference type="NCBI Taxonomy" id="4081"/>
    <lineage>
        <taxon>Eukaryota</taxon>
        <taxon>Viridiplantae</taxon>
        <taxon>Streptophyta</taxon>
        <taxon>Embryophyta</taxon>
        <taxon>Tracheophyta</taxon>
        <taxon>Spermatophyta</taxon>
        <taxon>Magnoliopsida</taxon>
        <taxon>eudicotyledons</taxon>
        <taxon>Gunneridae</taxon>
        <taxon>Pentapetalae</taxon>
        <taxon>asterids</taxon>
        <taxon>lamiids</taxon>
        <taxon>Solanales</taxon>
        <taxon>Solanaceae</taxon>
        <taxon>Solanoideae</taxon>
        <taxon>Solaneae</taxon>
        <taxon>Solanum</taxon>
        <taxon>Solanum subgen. Lycopersicon</taxon>
    </lineage>
</organism>
<sequence length="536" mass="58321">MGKKSSRKNGVGKAPGSITLREESGVKKKQTHVNAKSMLKLEHIKDIATWASGEGSIPSLGAFFGQRLAVSAESLGVPPDPSLFTCQRCESILQAGYNCTAQIEKNKRKARKKCKTSGIPPKNSVVYECHFCSHRNLKRGTPRGYMKSLYPAKPKTLTVDPAKSATPKAKVDPTESAMQRSEHLGTLVASIDKAKVDPTESAMHKSEHLDLSVASTDKARVDPTESAMQKSDHLDTSVASIDKTRIDATVSATQKSEQFDTLGGSTTDVIVSSELVGDDPMAGPATPLSTGTVTSLLDSKKRKRNRTGSKKKAEPQDGSSMTDAEKTVSTSSKRKKKSWTSLKEIAEKGKSIAKACQECETNFFCSLFEPPASSTSSRLPALMPPRHSNSQKQRSSKGMRRRYKIAKKMKVLETLIPNCNKSDRASVLDQAIQHIQALQHQIQVMSMDRIRGSTLVAAGRNQIMQSTLHFNPYIGAIGYFFNFSNILCSNFSPMLSTGSEFPFLPLAVACNLLHPGPIMEVFTRGSASVAPLEKRV</sequence>
<feature type="compositionally biased region" description="Polar residues" evidence="5">
    <location>
        <begin position="287"/>
        <end position="297"/>
    </location>
</feature>
<dbReference type="GO" id="GO:0046983">
    <property type="term" value="F:protein dimerization activity"/>
    <property type="evidence" value="ECO:0007669"/>
    <property type="project" value="InterPro"/>
</dbReference>
<keyword evidence="8" id="KW-1185">Reference proteome</keyword>
<evidence type="ECO:0000259" key="6">
    <source>
        <dbReference type="PROSITE" id="PS50888"/>
    </source>
</evidence>
<dbReference type="SMART" id="SM00353">
    <property type="entry name" value="HLH"/>
    <property type="match status" value="1"/>
</dbReference>
<evidence type="ECO:0000256" key="3">
    <source>
        <dbReference type="ARBA" id="ARBA00023163"/>
    </source>
</evidence>
<reference evidence="7" key="1">
    <citation type="journal article" date="2012" name="Nature">
        <title>The tomato genome sequence provides insights into fleshy fruit evolution.</title>
        <authorList>
            <consortium name="Tomato Genome Consortium"/>
        </authorList>
    </citation>
    <scope>NUCLEOTIDE SEQUENCE [LARGE SCALE GENOMIC DNA]</scope>
    <source>
        <strain evidence="7">cv. Heinz 1706</strain>
    </source>
</reference>
<dbReference type="SUPFAM" id="SSF47459">
    <property type="entry name" value="HLH, helix-loop-helix DNA-binding domain"/>
    <property type="match status" value="1"/>
</dbReference>